<dbReference type="Gene3D" id="3.40.640.10">
    <property type="entry name" value="Type I PLP-dependent aspartate aminotransferase-like (Major domain)"/>
    <property type="match status" value="1"/>
</dbReference>
<evidence type="ECO:0000256" key="3">
    <source>
        <dbReference type="ARBA" id="ARBA00004173"/>
    </source>
</evidence>
<keyword evidence="6" id="KW-0663">Pyridoxal phosphate</keyword>
<comment type="function">
    <text evidence="2">Involved in the partitioning of the mitochondrial organelle and mitochondrial DNA (mtDNA) inheritance.</text>
</comment>
<dbReference type="GO" id="GO:0008483">
    <property type="term" value="F:transaminase activity"/>
    <property type="evidence" value="ECO:0007669"/>
    <property type="project" value="InterPro"/>
</dbReference>
<evidence type="ECO:0000256" key="2">
    <source>
        <dbReference type="ARBA" id="ARBA00003757"/>
    </source>
</evidence>
<reference evidence="10 11" key="1">
    <citation type="submission" date="2015-03" db="EMBL/GenBank/DDBJ databases">
        <authorList>
            <person name="Radwan O."/>
            <person name="Al-Naeli F.A."/>
            <person name="Rendon G.A."/>
            <person name="Fields C."/>
        </authorList>
    </citation>
    <scope>NUCLEOTIDE SEQUENCE [LARGE SCALE GENOMIC DNA]</scope>
    <source>
        <strain evidence="10">CR-DP1</strain>
    </source>
</reference>
<comment type="similarity">
    <text evidence="5">Belongs to the class-III pyridoxal-phosphate-dependent aminotransferase family.</text>
</comment>
<evidence type="ECO:0000313" key="11">
    <source>
        <dbReference type="Proteomes" id="UP000033483"/>
    </source>
</evidence>
<dbReference type="PANTHER" id="PTHR43094">
    <property type="entry name" value="AMINOTRANSFERASE"/>
    <property type="match status" value="1"/>
</dbReference>
<feature type="domain" description="Misato Segment II tubulin-like" evidence="8">
    <location>
        <begin position="447"/>
        <end position="556"/>
    </location>
</feature>
<evidence type="ECO:0000256" key="6">
    <source>
        <dbReference type="ARBA" id="ARBA00022898"/>
    </source>
</evidence>
<dbReference type="InterPro" id="IPR036525">
    <property type="entry name" value="Tubulin/FtsZ_GTPase_sf"/>
</dbReference>
<dbReference type="GO" id="GO:0030170">
    <property type="term" value="F:pyridoxal phosphate binding"/>
    <property type="evidence" value="ECO:0007669"/>
    <property type="project" value="InterPro"/>
</dbReference>
<dbReference type="InterPro" id="IPR015422">
    <property type="entry name" value="PyrdxlP-dep_Trfase_small"/>
</dbReference>
<dbReference type="GO" id="GO:0005829">
    <property type="term" value="C:cytosol"/>
    <property type="evidence" value="ECO:0007669"/>
    <property type="project" value="TreeGrafter"/>
</dbReference>
<evidence type="ECO:0000256" key="1">
    <source>
        <dbReference type="ARBA" id="ARBA00001933"/>
    </source>
</evidence>
<dbReference type="InterPro" id="IPR005814">
    <property type="entry name" value="Aminotrans_3"/>
</dbReference>
<protein>
    <submittedName>
        <fullName evidence="10">Uncharacterized protein</fullName>
    </submittedName>
</protein>
<comment type="cofactor">
    <cofactor evidence="1">
        <name>pyridoxal 5'-phosphate</name>
        <dbReference type="ChEBI" id="CHEBI:597326"/>
    </cofactor>
</comment>
<dbReference type="AlphaFoldDB" id="A0A0F4ZIJ5"/>
<dbReference type="Pfam" id="PF10644">
    <property type="entry name" value="Misat_Tub_SegII"/>
    <property type="match status" value="1"/>
</dbReference>
<dbReference type="CDD" id="cd00610">
    <property type="entry name" value="OAT_like"/>
    <property type="match status" value="1"/>
</dbReference>
<dbReference type="SUPFAM" id="SSF53383">
    <property type="entry name" value="PLP-dependent transferases"/>
    <property type="match status" value="1"/>
</dbReference>
<dbReference type="InterPro" id="IPR015424">
    <property type="entry name" value="PyrdxlP-dep_Trfase"/>
</dbReference>
<comment type="caution">
    <text evidence="10">The sequence shown here is derived from an EMBL/GenBank/DDBJ whole genome shotgun (WGS) entry which is preliminary data.</text>
</comment>
<evidence type="ECO:0000313" key="10">
    <source>
        <dbReference type="EMBL" id="KKA30352.1"/>
    </source>
</evidence>
<dbReference type="EMBL" id="LAEV01000406">
    <property type="protein sequence ID" value="KKA30352.1"/>
    <property type="molecule type" value="Genomic_DNA"/>
</dbReference>
<evidence type="ECO:0000256" key="5">
    <source>
        <dbReference type="ARBA" id="ARBA00008954"/>
    </source>
</evidence>
<gene>
    <name evidence="10" type="ORF">TD95_001040</name>
</gene>
<evidence type="ECO:0000256" key="7">
    <source>
        <dbReference type="ARBA" id="ARBA00023128"/>
    </source>
</evidence>
<dbReference type="FunFam" id="3.40.640.10:FF:000004">
    <property type="entry name" value="Acetylornithine aminotransferase"/>
    <property type="match status" value="1"/>
</dbReference>
<name>A0A0F4ZIJ5_9PEZI</name>
<dbReference type="SUPFAM" id="SSF52490">
    <property type="entry name" value="Tubulin nucleotide-binding domain-like"/>
    <property type="match status" value="1"/>
</dbReference>
<evidence type="ECO:0000259" key="8">
    <source>
        <dbReference type="Pfam" id="PF10644"/>
    </source>
</evidence>
<dbReference type="Proteomes" id="UP000033483">
    <property type="component" value="Unassembled WGS sequence"/>
</dbReference>
<comment type="similarity">
    <text evidence="4">Belongs to the misato family.</text>
</comment>
<accession>A0A0F4ZIJ5</accession>
<dbReference type="Gene3D" id="3.40.50.1440">
    <property type="entry name" value="Tubulin/FtsZ, GTPase domain"/>
    <property type="match status" value="1"/>
</dbReference>
<evidence type="ECO:0000256" key="4">
    <source>
        <dbReference type="ARBA" id="ARBA00008507"/>
    </source>
</evidence>
<evidence type="ECO:0000259" key="9">
    <source>
        <dbReference type="Pfam" id="PF14881"/>
    </source>
</evidence>
<feature type="domain" description="DML1/Misato tubulin" evidence="9">
    <location>
        <begin position="565"/>
        <end position="750"/>
    </location>
</feature>
<keyword evidence="7" id="KW-0496">Mitochondrion</keyword>
<dbReference type="PANTHER" id="PTHR43094:SF1">
    <property type="entry name" value="AMINOTRANSFERASE CLASS-III"/>
    <property type="match status" value="1"/>
</dbReference>
<dbReference type="InterPro" id="IPR015421">
    <property type="entry name" value="PyrdxlP-dep_Trfase_major"/>
</dbReference>
<comment type="subcellular location">
    <subcellularLocation>
        <location evidence="3">Mitochondrion</location>
    </subcellularLocation>
</comment>
<dbReference type="Gene3D" id="3.90.1150.10">
    <property type="entry name" value="Aspartate Aminotransferase, domain 1"/>
    <property type="match status" value="1"/>
</dbReference>
<dbReference type="InterPro" id="IPR029209">
    <property type="entry name" value="DML1/Misato_tubulin"/>
</dbReference>
<proteinExistence type="inferred from homology"/>
<dbReference type="OrthoDB" id="5419315at2759"/>
<dbReference type="GO" id="GO:0005739">
    <property type="term" value="C:mitochondrion"/>
    <property type="evidence" value="ECO:0007669"/>
    <property type="project" value="UniProtKB-SubCell"/>
</dbReference>
<organism evidence="10 11">
    <name type="scientific">Thielaviopsis punctulata</name>
    <dbReference type="NCBI Taxonomy" id="72032"/>
    <lineage>
        <taxon>Eukaryota</taxon>
        <taxon>Fungi</taxon>
        <taxon>Dikarya</taxon>
        <taxon>Ascomycota</taxon>
        <taxon>Pezizomycotina</taxon>
        <taxon>Sordariomycetes</taxon>
        <taxon>Hypocreomycetidae</taxon>
        <taxon>Microascales</taxon>
        <taxon>Ceratocystidaceae</taxon>
        <taxon>Thielaviopsis</taxon>
    </lineage>
</organism>
<dbReference type="Pfam" id="PF00202">
    <property type="entry name" value="Aminotran_3"/>
    <property type="match status" value="1"/>
</dbReference>
<keyword evidence="11" id="KW-1185">Reference proteome</keyword>
<sequence length="947" mass="102531">MALPVVKSANGHTVLLQDGRSLFDACGGAAVACIGYGREEVVEAMAKQARSVAYVPWAFFDNEAALELRKWLLASSGGEMHKAYIMSSGSEAVEAAMKLARQFFLWSGQPQRSAYIARDLSYHGCTIGSLSLSGHSARRQPFIPLLNSASIQHISSYNPYRFQATGQTTAEYEALLEAELDAKFHALGADTVAAVILEPVVGAAMGCVPASPSYLAMVRRLCDKYGALLIFDEVMCGMGRTGTLHAWQNPEITGPESVVPDLQTVGKGLAGGYAPASALLVGKTVAAKMDATDAIFTHGHTYQDHPVVCAAALAVQQYIVNNQLLANVQAMGARLGQQLRRHVANIPQVGNVRGIGMFWGIELVMDRESKRSFPVEETVAYKVHRVGVESKATLVYYGQGCGGNKTGDHIMLCPAYDVTEEEVDKLAETVGEMIRDFLFVFITKKMKEILTVQLGELANYIGTHFWNTQESYFTYSKDDVSLINHDIHWRQGLGADGSETYLPRTLVYDFKQNLGSLRQISPLYDPDDDSTTAWAQTPSVHRADPIAPSAFQAALDAGRPPLRPSATDVRFWSDTARVYLHPRSLVALDNIELAAPKDAAAVGPAPWARGTQLFHTLDAAHDLLDRDLRPLAEEADCLQAVQVVAALDDVWAPFAAAYVERLRDDFGKTCVLVWGPTTPEAPADSAAMRRARIEAKARALVDLYAHASLVVPLAAPPRVPSAYALDWTCKWHVGGLYATAMETAGLATRLARGAVGMDEVQGVLNAHGGQRLMRLRMTARREDATALETAGQEASAEGDMPETDLDMLDLLGPTAGRMRARSAGDSTQVFSRILTERSAHSAAAAVRTTPEYIGRTVTRRYAVPQGFPLLDSFPSIYTGMRDVADETAAVQVVVSADSGVSNEMEALKRVAVGTVGAADREELGNGLSEIVDEYRDGWWSGSESEDD</sequence>
<dbReference type="Pfam" id="PF14881">
    <property type="entry name" value="Tubulin_3"/>
    <property type="match status" value="1"/>
</dbReference>
<dbReference type="InterPro" id="IPR019605">
    <property type="entry name" value="Misato_II_tubulin-like"/>
</dbReference>